<dbReference type="Pfam" id="PF10469">
    <property type="entry name" value="AKAP7_NLS"/>
    <property type="match status" value="1"/>
</dbReference>
<accession>A0A074YUG2</accession>
<dbReference type="GO" id="GO:0005634">
    <property type="term" value="C:nucleus"/>
    <property type="evidence" value="ECO:0007669"/>
    <property type="project" value="TreeGrafter"/>
</dbReference>
<evidence type="ECO:0000313" key="4">
    <source>
        <dbReference type="Proteomes" id="UP000030641"/>
    </source>
</evidence>
<feature type="region of interest" description="Disordered" evidence="1">
    <location>
        <begin position="239"/>
        <end position="284"/>
    </location>
</feature>
<dbReference type="RefSeq" id="XP_013346132.1">
    <property type="nucleotide sequence ID" value="XM_013490678.1"/>
</dbReference>
<proteinExistence type="predicted"/>
<protein>
    <recommendedName>
        <fullName evidence="2">A-kinase anchor protein 7-like phosphoesterase domain-containing protein</fullName>
    </recommendedName>
</protein>
<reference evidence="3 4" key="1">
    <citation type="journal article" date="2014" name="BMC Genomics">
        <title>Genome sequencing of four Aureobasidium pullulans varieties: biotechnological potential, stress tolerance, and description of new species.</title>
        <authorList>
            <person name="Gostin Ar C."/>
            <person name="Ohm R.A."/>
            <person name="Kogej T."/>
            <person name="Sonjak S."/>
            <person name="Turk M."/>
            <person name="Zajc J."/>
            <person name="Zalar P."/>
            <person name="Grube M."/>
            <person name="Sun H."/>
            <person name="Han J."/>
            <person name="Sharma A."/>
            <person name="Chiniquy J."/>
            <person name="Ngan C.Y."/>
            <person name="Lipzen A."/>
            <person name="Barry K."/>
            <person name="Grigoriev I.V."/>
            <person name="Gunde-Cimerman N."/>
        </authorList>
    </citation>
    <scope>NUCLEOTIDE SEQUENCE [LARGE SCALE GENOMIC DNA]</scope>
    <source>
        <strain evidence="3 4">EXF-2481</strain>
    </source>
</reference>
<keyword evidence="4" id="KW-1185">Reference proteome</keyword>
<organism evidence="3 4">
    <name type="scientific">Aureobasidium subglaciale (strain EXF-2481)</name>
    <name type="common">Aureobasidium pullulans var. subglaciale</name>
    <dbReference type="NCBI Taxonomy" id="1043005"/>
    <lineage>
        <taxon>Eukaryota</taxon>
        <taxon>Fungi</taxon>
        <taxon>Dikarya</taxon>
        <taxon>Ascomycota</taxon>
        <taxon>Pezizomycotina</taxon>
        <taxon>Dothideomycetes</taxon>
        <taxon>Dothideomycetidae</taxon>
        <taxon>Dothideales</taxon>
        <taxon>Saccotheciaceae</taxon>
        <taxon>Aureobasidium</taxon>
    </lineage>
</organism>
<dbReference type="EMBL" id="KL584753">
    <property type="protein sequence ID" value="KEQ97762.1"/>
    <property type="molecule type" value="Genomic_DNA"/>
</dbReference>
<dbReference type="STRING" id="1043005.A0A074YUG2"/>
<dbReference type="GeneID" id="25363363"/>
<dbReference type="InParanoid" id="A0A074YUG2"/>
<evidence type="ECO:0000256" key="1">
    <source>
        <dbReference type="SAM" id="MobiDB-lite"/>
    </source>
</evidence>
<dbReference type="PANTHER" id="PTHR13360:SF1">
    <property type="entry name" value="ACTIVATING SIGNAL COINTEGRATOR 1 COMPLEX SUBUNIT 1"/>
    <property type="match status" value="1"/>
</dbReference>
<evidence type="ECO:0000313" key="3">
    <source>
        <dbReference type="EMBL" id="KEQ97762.1"/>
    </source>
</evidence>
<dbReference type="AlphaFoldDB" id="A0A074YUG2"/>
<dbReference type="PANTHER" id="PTHR13360">
    <property type="entry name" value="ACTIVATING SIGNAL COINTEGRATOR 1 COMPLEX SUBUNIT 1"/>
    <property type="match status" value="1"/>
</dbReference>
<feature type="compositionally biased region" description="Basic and acidic residues" evidence="1">
    <location>
        <begin position="247"/>
        <end position="271"/>
    </location>
</feature>
<name>A0A074YUG2_AURSE</name>
<feature type="domain" description="A-kinase anchor protein 7-like phosphoesterase" evidence="2">
    <location>
        <begin position="22"/>
        <end position="331"/>
    </location>
</feature>
<sequence>MARHNDSQGKKASNPSKKPLLTHFLCIPLVNSTSQPQLEASISKFKEDVCTARSVDTSPDTVSIAESTVKDGIAQEDRSPKNIGETTTPKVQAPMIPEQAIRPPGSLHLTLGVMSLDEGKLSQATTLLQSLDVEKLLREATPDRATEPRSGSESLDGAEMYLSTHPLSVSLSSLEPVQSPTKTSILYIRPEDPTNRLFPLCSALRNTFIQAGLLVPDTRPLNLHATIVNTIYIKGRKKKKATSKPASDTEKTRTTEMTKSTKDEEGKEGEIKANTPSSGHGPSAKSSLYIDASTLLPRYKTYIWASDILISKLAICEMGTKKQFDSTGKCIGEAYAEIAILEF</sequence>
<dbReference type="Gene3D" id="3.90.1140.10">
    <property type="entry name" value="Cyclic phosphodiesterase"/>
    <property type="match status" value="1"/>
</dbReference>
<dbReference type="HOGENOM" id="CLU_038379_1_0_1"/>
<evidence type="ECO:0000259" key="2">
    <source>
        <dbReference type="Pfam" id="PF10469"/>
    </source>
</evidence>
<feature type="compositionally biased region" description="Polar residues" evidence="1">
    <location>
        <begin position="274"/>
        <end position="284"/>
    </location>
</feature>
<gene>
    <name evidence="3" type="ORF">AUEXF2481DRAFT_2691</name>
</gene>
<dbReference type="GO" id="GO:0006307">
    <property type="term" value="P:DNA alkylation repair"/>
    <property type="evidence" value="ECO:0007669"/>
    <property type="project" value="InterPro"/>
</dbReference>
<dbReference type="OMA" id="LYPFCVK"/>
<dbReference type="GO" id="GO:0006355">
    <property type="term" value="P:regulation of DNA-templated transcription"/>
    <property type="evidence" value="ECO:0007669"/>
    <property type="project" value="TreeGrafter"/>
</dbReference>
<dbReference type="Proteomes" id="UP000030641">
    <property type="component" value="Unassembled WGS sequence"/>
</dbReference>
<dbReference type="InterPro" id="IPR019510">
    <property type="entry name" value="AKAP7-like_phosphoesterase"/>
</dbReference>
<dbReference type="InterPro" id="IPR009210">
    <property type="entry name" value="ASCC1"/>
</dbReference>
<dbReference type="OrthoDB" id="277832at2759"/>